<sequence length="181" mass="18758">MATLVPALLLATACAAPVTGTPVADPGADTGDSEQTSTVEEPDEDPDGDESTTSEPGEPDEPDGGGDLGALVGTWEGAYTCAQGETGAKLAIEAVDESTLKMTFEFFPLPENPDAKSGSYVLLGAYSGSRLVFTQEEWIEQPPNYVMVDLEVTSELAEGMTELNGTMLTESCGALAVTRTG</sequence>
<proteinExistence type="predicted"/>
<evidence type="ECO:0000313" key="4">
    <source>
        <dbReference type="Proteomes" id="UP000185696"/>
    </source>
</evidence>
<dbReference type="EMBL" id="MSIF01000001">
    <property type="protein sequence ID" value="OLF14087.1"/>
    <property type="molecule type" value="Genomic_DNA"/>
</dbReference>
<keyword evidence="4" id="KW-1185">Reference proteome</keyword>
<organism evidence="3 4">
    <name type="scientific">Actinophytocola xinjiangensis</name>
    <dbReference type="NCBI Taxonomy" id="485602"/>
    <lineage>
        <taxon>Bacteria</taxon>
        <taxon>Bacillati</taxon>
        <taxon>Actinomycetota</taxon>
        <taxon>Actinomycetes</taxon>
        <taxon>Pseudonocardiales</taxon>
        <taxon>Pseudonocardiaceae</taxon>
    </lineage>
</organism>
<dbReference type="AlphaFoldDB" id="A0A7Z0WST3"/>
<evidence type="ECO:0000313" key="3">
    <source>
        <dbReference type="EMBL" id="OLF14087.1"/>
    </source>
</evidence>
<comment type="caution">
    <text evidence="3">The sequence shown here is derived from an EMBL/GenBank/DDBJ whole genome shotgun (WGS) entry which is preliminary data.</text>
</comment>
<name>A0A7Z0WST3_9PSEU</name>
<evidence type="ECO:0000256" key="1">
    <source>
        <dbReference type="SAM" id="MobiDB-lite"/>
    </source>
</evidence>
<feature type="chain" id="PRO_5031083718" description="Lipocalin-like protein" evidence="2">
    <location>
        <begin position="25"/>
        <end position="181"/>
    </location>
</feature>
<feature type="region of interest" description="Disordered" evidence="1">
    <location>
        <begin position="18"/>
        <end position="71"/>
    </location>
</feature>
<keyword evidence="2" id="KW-0732">Signal</keyword>
<dbReference type="Proteomes" id="UP000185696">
    <property type="component" value="Unassembled WGS sequence"/>
</dbReference>
<evidence type="ECO:0000256" key="2">
    <source>
        <dbReference type="SAM" id="SignalP"/>
    </source>
</evidence>
<reference evidence="3 4" key="1">
    <citation type="submission" date="2016-12" db="EMBL/GenBank/DDBJ databases">
        <title>The draft genome sequence of Actinophytocola xinjiangensis.</title>
        <authorList>
            <person name="Wang W."/>
            <person name="Yuan L."/>
        </authorList>
    </citation>
    <scope>NUCLEOTIDE SEQUENCE [LARGE SCALE GENOMIC DNA]</scope>
    <source>
        <strain evidence="3 4">CGMCC 4.4663</strain>
    </source>
</reference>
<accession>A0A7Z0WST3</accession>
<feature type="compositionally biased region" description="Acidic residues" evidence="1">
    <location>
        <begin position="40"/>
        <end position="64"/>
    </location>
</feature>
<feature type="signal peptide" evidence="2">
    <location>
        <begin position="1"/>
        <end position="24"/>
    </location>
</feature>
<evidence type="ECO:0008006" key="5">
    <source>
        <dbReference type="Google" id="ProtNLM"/>
    </source>
</evidence>
<protein>
    <recommendedName>
        <fullName evidence="5">Lipocalin-like protein</fullName>
    </recommendedName>
</protein>
<gene>
    <name evidence="3" type="ORF">BLA60_02675</name>
</gene>